<keyword evidence="3" id="KW-1185">Reference proteome</keyword>
<sequence length="180" mass="18095">MTRARPRRRWGPWLAWPLVVAALVALEFLLLGDRITADVALVLAAPGDPARVEAPVAAPLPSLPEVPVPAVGGPVRAVDLRILPGCTSGGRCLVRVQVLVDAGSTGTVSWVVQAHDLCTGQVQTVGTGTAALPTGADRIDAVIAVSVPAAAATALTASTTAPAPAAGPPLRVSAAERCGS</sequence>
<dbReference type="RefSeq" id="WP_013676923.1">
    <property type="nucleotide sequence ID" value="NC_015312.1"/>
</dbReference>
<dbReference type="EMBL" id="CP002593">
    <property type="protein sequence ID" value="AEA27015.1"/>
    <property type="molecule type" value="Genomic_DNA"/>
</dbReference>
<dbReference type="STRING" id="675635.Psed_4871"/>
<dbReference type="KEGG" id="pdx:Psed_4871"/>
<name>F4CJZ0_PSEUX</name>
<evidence type="ECO:0000313" key="3">
    <source>
        <dbReference type="Proteomes" id="UP000007809"/>
    </source>
</evidence>
<feature type="compositionally biased region" description="Low complexity" evidence="1">
    <location>
        <begin position="160"/>
        <end position="170"/>
    </location>
</feature>
<gene>
    <name evidence="2" type="ordered locus">Psed_4871</name>
</gene>
<protein>
    <submittedName>
        <fullName evidence="2">Membrane protein</fullName>
    </submittedName>
</protein>
<feature type="region of interest" description="Disordered" evidence="1">
    <location>
        <begin position="160"/>
        <end position="180"/>
    </location>
</feature>
<dbReference type="HOGENOM" id="CLU_1495023_0_0_11"/>
<proteinExistence type="predicted"/>
<dbReference type="Proteomes" id="UP000007809">
    <property type="component" value="Chromosome"/>
</dbReference>
<evidence type="ECO:0000256" key="1">
    <source>
        <dbReference type="SAM" id="MobiDB-lite"/>
    </source>
</evidence>
<dbReference type="AlphaFoldDB" id="F4CJZ0"/>
<evidence type="ECO:0000313" key="2">
    <source>
        <dbReference type="EMBL" id="AEA27015.1"/>
    </source>
</evidence>
<organism evidence="2 3">
    <name type="scientific">Pseudonocardia dioxanivorans (strain ATCC 55486 / DSM 44775 / JCM 13855 / CB1190)</name>
    <dbReference type="NCBI Taxonomy" id="675635"/>
    <lineage>
        <taxon>Bacteria</taxon>
        <taxon>Bacillati</taxon>
        <taxon>Actinomycetota</taxon>
        <taxon>Actinomycetes</taxon>
        <taxon>Pseudonocardiales</taxon>
        <taxon>Pseudonocardiaceae</taxon>
        <taxon>Pseudonocardia</taxon>
    </lineage>
</organism>
<dbReference type="eggNOG" id="ENOG50341PC">
    <property type="taxonomic scope" value="Bacteria"/>
</dbReference>
<accession>F4CJZ0</accession>
<reference evidence="2 3" key="1">
    <citation type="journal article" date="2011" name="J. Bacteriol.">
        <title>Genome sequence of the 1,4-dioxane-degrading Pseudonocardia dioxanivorans strain CB1190.</title>
        <authorList>
            <person name="Sales C.M."/>
            <person name="Mahendra S."/>
            <person name="Grostern A."/>
            <person name="Parales R.E."/>
            <person name="Goodwin L.A."/>
            <person name="Woyke T."/>
            <person name="Nolan M."/>
            <person name="Lapidus A."/>
            <person name="Chertkov O."/>
            <person name="Ovchinnikova G."/>
            <person name="Sczyrba A."/>
            <person name="Alvarez-Cohen L."/>
        </authorList>
    </citation>
    <scope>NUCLEOTIDE SEQUENCE [LARGE SCALE GENOMIC DNA]</scope>
    <source>
        <strain evidence="3">ATCC 55486 / DSM 44775 / JCM 13855 / CB1190</strain>
    </source>
</reference>